<dbReference type="EMBL" id="AJSX01000008">
    <property type="protein sequence ID" value="EIJ71166.1"/>
    <property type="molecule type" value="Genomic_DNA"/>
</dbReference>
<dbReference type="PATRIC" id="fig|1095749.3.peg.525"/>
<dbReference type="Proteomes" id="UP000006457">
    <property type="component" value="Unassembled WGS sequence"/>
</dbReference>
<evidence type="ECO:0000256" key="1">
    <source>
        <dbReference type="PROSITE-ProRule" id="PRU00339"/>
    </source>
</evidence>
<feature type="chain" id="PRO_5003669814" evidence="2">
    <location>
        <begin position="19"/>
        <end position="116"/>
    </location>
</feature>
<sequence>MIKTLKVLSMGVTFALLAACGSKKENTDLYYWGNYSDVVYAHYNETGDFAKQEDSLNQIISQAKQSSKPVAPGVYGHLGLALLKQGKRAEAKAAFQQEQALYPESTTFMQFLQRKK</sequence>
<protein>
    <submittedName>
        <fullName evidence="3">Putative lipoprotein</fullName>
    </submittedName>
</protein>
<dbReference type="InterPro" id="IPR011990">
    <property type="entry name" value="TPR-like_helical_dom_sf"/>
</dbReference>
<keyword evidence="3" id="KW-0449">Lipoprotein</keyword>
<accession>I3DHH3</accession>
<organism evidence="3 4">
    <name type="scientific">Pasteurella bettyae CCUG 2042</name>
    <dbReference type="NCBI Taxonomy" id="1095749"/>
    <lineage>
        <taxon>Bacteria</taxon>
        <taxon>Pseudomonadati</taxon>
        <taxon>Pseudomonadota</taxon>
        <taxon>Gammaproteobacteria</taxon>
        <taxon>Pasteurellales</taxon>
        <taxon>Pasteurellaceae</taxon>
        <taxon>Pasteurella</taxon>
    </lineage>
</organism>
<reference evidence="3 4" key="1">
    <citation type="submission" date="2012-03" db="EMBL/GenBank/DDBJ databases">
        <authorList>
            <person name="Harkins D.M."/>
            <person name="Madupu R."/>
            <person name="Durkin A.S."/>
            <person name="Torralba M."/>
            <person name="Methe B."/>
            <person name="Sutton G.G."/>
            <person name="Nelson K.E."/>
        </authorList>
    </citation>
    <scope>NUCLEOTIDE SEQUENCE [LARGE SCALE GENOMIC DNA]</scope>
    <source>
        <strain evidence="3 4">CCUG 2042</strain>
    </source>
</reference>
<name>I3DHH3_9PAST</name>
<dbReference type="Gene3D" id="1.25.40.10">
    <property type="entry name" value="Tetratricopeptide repeat domain"/>
    <property type="match status" value="1"/>
</dbReference>
<comment type="caution">
    <text evidence="3">The sequence shown here is derived from an EMBL/GenBank/DDBJ whole genome shotgun (WGS) entry which is preliminary data.</text>
</comment>
<feature type="repeat" description="TPR" evidence="1">
    <location>
        <begin position="72"/>
        <end position="105"/>
    </location>
</feature>
<dbReference type="PIRSF" id="PIRSF020555">
    <property type="entry name" value="UCP020555"/>
    <property type="match status" value="1"/>
</dbReference>
<evidence type="ECO:0000313" key="4">
    <source>
        <dbReference type="Proteomes" id="UP000006457"/>
    </source>
</evidence>
<dbReference type="eggNOG" id="COG4259">
    <property type="taxonomic scope" value="Bacteria"/>
</dbReference>
<dbReference type="RefSeq" id="WP_005759316.1">
    <property type="nucleotide sequence ID" value="NZ_AJSX01000008.1"/>
</dbReference>
<keyword evidence="4" id="KW-1185">Reference proteome</keyword>
<dbReference type="Pfam" id="PF16068">
    <property type="entry name" value="DUF4810"/>
    <property type="match status" value="1"/>
</dbReference>
<dbReference type="PROSITE" id="PS51257">
    <property type="entry name" value="PROKAR_LIPOPROTEIN"/>
    <property type="match status" value="1"/>
</dbReference>
<gene>
    <name evidence="3" type="ORF">HMPREF1052_1930</name>
</gene>
<dbReference type="SUPFAM" id="SSF48452">
    <property type="entry name" value="TPR-like"/>
    <property type="match status" value="1"/>
</dbReference>
<dbReference type="InterPro" id="IPR019734">
    <property type="entry name" value="TPR_rpt"/>
</dbReference>
<evidence type="ECO:0000256" key="2">
    <source>
        <dbReference type="SAM" id="SignalP"/>
    </source>
</evidence>
<dbReference type="PROSITE" id="PS50005">
    <property type="entry name" value="TPR"/>
    <property type="match status" value="1"/>
</dbReference>
<dbReference type="AlphaFoldDB" id="I3DHH3"/>
<keyword evidence="1" id="KW-0802">TPR repeat</keyword>
<feature type="signal peptide" evidence="2">
    <location>
        <begin position="1"/>
        <end position="18"/>
    </location>
</feature>
<keyword evidence="2" id="KW-0732">Signal</keyword>
<evidence type="ECO:0000313" key="3">
    <source>
        <dbReference type="EMBL" id="EIJ71166.1"/>
    </source>
</evidence>
<proteinExistence type="predicted"/>
<dbReference type="InterPro" id="IPR014508">
    <property type="entry name" value="UCP020555_TPR-like"/>
</dbReference>